<dbReference type="KEGG" id="vg:5141873"/>
<sequence>MRYKRVSHFELRYKVTPHKSYLFNFYPYFVNFLMCMCEDVGNKIQKIHITKIYCYNFFYIHYFI</sequence>
<proteinExistence type="predicted"/>
<dbReference type="GeneID" id="5141873"/>
<evidence type="ECO:0000313" key="2">
    <source>
        <dbReference type="Proteomes" id="UP000214353"/>
    </source>
</evidence>
<evidence type="ECO:0000313" key="1">
    <source>
        <dbReference type="EMBL" id="ABF47392.1"/>
    </source>
</evidence>
<dbReference type="Proteomes" id="UP000214353">
    <property type="component" value="Segment"/>
</dbReference>
<dbReference type="EMBL" id="DQ504428">
    <property type="protein sequence ID" value="ABF47392.1"/>
    <property type="molecule type" value="Genomic_DNA"/>
</dbReference>
<protein>
    <submittedName>
        <fullName evidence="1">Uncharacterized protein</fullName>
    </submittedName>
</protein>
<reference evidence="1 2" key="1">
    <citation type="journal article" date="2009" name="BMC Genomics">
        <title>Genomic sequence, organization and characteristics of a new nucleopolyhedrovirus isolated from Clanis bilineata larva.</title>
        <authorList>
            <person name="Zhu S.Y."/>
            <person name="Yi J.P."/>
            <person name="Shen W.D."/>
            <person name="Wang L.Q."/>
            <person name="He H.G."/>
            <person name="Wang Y."/>
            <person name="Li B."/>
            <person name="Wang W.B."/>
        </authorList>
    </citation>
    <scope>NUCLEOTIDE SEQUENCE [LARGE SCALE GENOMIC DNA]</scope>
    <source>
        <strain evidence="1">DZ1</strain>
    </source>
</reference>
<organism evidence="1 2">
    <name type="scientific">Clanis bilineata nucleopolyhedrovirus</name>
    <dbReference type="NCBI Taxonomy" id="1307957"/>
    <lineage>
        <taxon>Viruses</taxon>
        <taxon>Viruses incertae sedis</taxon>
        <taxon>Naldaviricetes</taxon>
        <taxon>Lefavirales</taxon>
        <taxon>Baculoviridae</taxon>
        <taxon>Alphabaculovirus</taxon>
        <taxon>Alphabaculovirus clabilineatae</taxon>
    </lineage>
</organism>
<accession>Q0N451</accession>
<name>Q0N451_9ABAC</name>
<dbReference type="RefSeq" id="YP_717587.1">
    <property type="nucleotide sequence ID" value="NC_008293.1"/>
</dbReference>
<keyword evidence="2" id="KW-1185">Reference proteome</keyword>